<accession>A0A9Q9AMH7</accession>
<feature type="region of interest" description="Disordered" evidence="1">
    <location>
        <begin position="199"/>
        <end position="244"/>
    </location>
</feature>
<evidence type="ECO:0000256" key="1">
    <source>
        <dbReference type="SAM" id="MobiDB-lite"/>
    </source>
</evidence>
<dbReference type="AlphaFoldDB" id="A0A9Q9AMH7"/>
<gene>
    <name evidence="2" type="ORF">Slin15195_G024690</name>
</gene>
<name>A0A9Q9AMH7_9PEZI</name>
<proteinExistence type="predicted"/>
<organism evidence="2 3">
    <name type="scientific">Septoria linicola</name>
    <dbReference type="NCBI Taxonomy" id="215465"/>
    <lineage>
        <taxon>Eukaryota</taxon>
        <taxon>Fungi</taxon>
        <taxon>Dikarya</taxon>
        <taxon>Ascomycota</taxon>
        <taxon>Pezizomycotina</taxon>
        <taxon>Dothideomycetes</taxon>
        <taxon>Dothideomycetidae</taxon>
        <taxon>Mycosphaerellales</taxon>
        <taxon>Mycosphaerellaceae</taxon>
        <taxon>Septoria</taxon>
    </lineage>
</organism>
<dbReference type="Proteomes" id="UP001056384">
    <property type="component" value="Chromosome 2"/>
</dbReference>
<dbReference type="EMBL" id="CP099419">
    <property type="protein sequence ID" value="USW49150.1"/>
    <property type="molecule type" value="Genomic_DNA"/>
</dbReference>
<evidence type="ECO:0000313" key="2">
    <source>
        <dbReference type="EMBL" id="USW49150.1"/>
    </source>
</evidence>
<sequence>MLETVSSPPQLTHANASNHHHNIANYPGFFDPTPAPGVDTTNPGLRAHHLGFGHTQRGADHNTVRADSGLSFDDLSGITDDLNSSQGRIPDAPIMAEFQVSEAAYDSPQHGHQFSPNQLPYSAHINDGGPNYFPNHLEPPQGYAVHPHELQQHPASIPQLGQIVNEAATFPQPKMPSNGNGQRLQLPSQTLMPTLHSANQAQSIGSQQNIDQARHGPAASSDPQSSNSHPPDVQMAGSDADPLELETMTPEMIELMWDSYVAK</sequence>
<protein>
    <submittedName>
        <fullName evidence="2">Uncharacterized protein</fullName>
    </submittedName>
</protein>
<evidence type="ECO:0000313" key="3">
    <source>
        <dbReference type="Proteomes" id="UP001056384"/>
    </source>
</evidence>
<keyword evidence="3" id="KW-1185">Reference proteome</keyword>
<reference evidence="2" key="1">
    <citation type="submission" date="2022-06" db="EMBL/GenBank/DDBJ databases">
        <title>Complete genome sequences of two strains of the flax pathogen Septoria linicola.</title>
        <authorList>
            <person name="Lapalu N."/>
            <person name="Simon A."/>
            <person name="Demenou B."/>
            <person name="Paumier D."/>
            <person name="Guillot M.-P."/>
            <person name="Gout L."/>
            <person name="Valade R."/>
        </authorList>
    </citation>
    <scope>NUCLEOTIDE SEQUENCE</scope>
    <source>
        <strain evidence="2">SE15195</strain>
    </source>
</reference>
<feature type="compositionally biased region" description="Polar residues" evidence="1">
    <location>
        <begin position="199"/>
        <end position="211"/>
    </location>
</feature>